<accession>A0A383USR4</accession>
<keyword evidence="1" id="KW-0732">Signal</keyword>
<sequence length="167" mass="17799">MFLPSSQLLLTFTCLFISIVTALTPQRASFAEPMQRLEHQAFLESQLKMGNDTTASSNPSIPLKAMHARNPFIQRRVAAGGGAIPISPVPSQYPTVTNAGSLFTVGTSTSAIWKEFTQTFAVTPLGTWTLGPTPKSGSIGLGTIIGNVGSVKSEKKRSMPTPPPILR</sequence>
<evidence type="ECO:0000313" key="3">
    <source>
        <dbReference type="Proteomes" id="UP000275772"/>
    </source>
</evidence>
<evidence type="ECO:0000256" key="1">
    <source>
        <dbReference type="SAM" id="SignalP"/>
    </source>
</evidence>
<organism evidence="2 3">
    <name type="scientific">Blumeria hordei</name>
    <name type="common">Barley powdery mildew</name>
    <name type="synonym">Blumeria graminis f. sp. hordei</name>
    <dbReference type="NCBI Taxonomy" id="2867405"/>
    <lineage>
        <taxon>Eukaryota</taxon>
        <taxon>Fungi</taxon>
        <taxon>Dikarya</taxon>
        <taxon>Ascomycota</taxon>
        <taxon>Pezizomycotina</taxon>
        <taxon>Leotiomycetes</taxon>
        <taxon>Erysiphales</taxon>
        <taxon>Erysiphaceae</taxon>
        <taxon>Blumeria</taxon>
    </lineage>
</organism>
<proteinExistence type="predicted"/>
<dbReference type="EMBL" id="UNSH01000045">
    <property type="protein sequence ID" value="SZF02728.1"/>
    <property type="molecule type" value="Genomic_DNA"/>
</dbReference>
<evidence type="ECO:0000313" key="2">
    <source>
        <dbReference type="EMBL" id="SZF02728.1"/>
    </source>
</evidence>
<reference evidence="2 3" key="1">
    <citation type="submission" date="2017-11" db="EMBL/GenBank/DDBJ databases">
        <authorList>
            <person name="Kracher B."/>
        </authorList>
    </citation>
    <scope>NUCLEOTIDE SEQUENCE [LARGE SCALE GENOMIC DNA]</scope>
    <source>
        <strain evidence="2 3">RACE1</strain>
    </source>
</reference>
<dbReference type="Proteomes" id="UP000275772">
    <property type="component" value="Unassembled WGS sequence"/>
</dbReference>
<evidence type="ECO:0008006" key="4">
    <source>
        <dbReference type="Google" id="ProtNLM"/>
    </source>
</evidence>
<dbReference type="GO" id="GO:0031505">
    <property type="term" value="P:fungal-type cell wall organization"/>
    <property type="evidence" value="ECO:0007669"/>
    <property type="project" value="InterPro"/>
</dbReference>
<feature type="signal peptide" evidence="1">
    <location>
        <begin position="1"/>
        <end position="22"/>
    </location>
</feature>
<dbReference type="InterPro" id="IPR031452">
    <property type="entry name" value="Kre1"/>
</dbReference>
<gene>
    <name evidence="2" type="ORF">BLGHR1_13514</name>
</gene>
<feature type="chain" id="PRO_5016971829" description="Secreted effector protein" evidence="1">
    <location>
        <begin position="23"/>
        <end position="167"/>
    </location>
</feature>
<dbReference type="VEuPathDB" id="FungiDB:BLGHR1_13514"/>
<protein>
    <recommendedName>
        <fullName evidence="4">Secreted effector protein</fullName>
    </recommendedName>
</protein>
<dbReference type="Pfam" id="PF17056">
    <property type="entry name" value="KRE1"/>
    <property type="match status" value="1"/>
</dbReference>
<name>A0A383USR4_BLUHO</name>
<dbReference type="AlphaFoldDB" id="A0A383USR4"/>